<dbReference type="PANTHER" id="PTHR42681">
    <property type="entry name" value="MALONYL-COA-ACYL CARRIER PROTEIN TRANSACYLASE, MITOCHONDRIAL"/>
    <property type="match status" value="1"/>
</dbReference>
<gene>
    <name evidence="9" type="ordered locus">RP735</name>
</gene>
<dbReference type="SMR" id="Q9ZCJ6"/>
<dbReference type="EnsemblBacteria" id="CAA15164">
    <property type="protein sequence ID" value="CAA15164"/>
    <property type="gene ID" value="CAA15164"/>
</dbReference>
<comment type="catalytic activity">
    <reaction evidence="5 6">
        <text>holo-[ACP] + malonyl-CoA = malonyl-[ACP] + CoA</text>
        <dbReference type="Rhea" id="RHEA:41792"/>
        <dbReference type="Rhea" id="RHEA-COMP:9623"/>
        <dbReference type="Rhea" id="RHEA-COMP:9685"/>
        <dbReference type="ChEBI" id="CHEBI:57287"/>
        <dbReference type="ChEBI" id="CHEBI:57384"/>
        <dbReference type="ChEBI" id="CHEBI:64479"/>
        <dbReference type="ChEBI" id="CHEBI:78449"/>
        <dbReference type="EC" id="2.3.1.39"/>
    </reaction>
</comment>
<sequence length="319" mass="35274">MIINNMKTAFIFPGQGSQLIGMGKDFYDNLKPAKETFQIIDEVLNRKLTDIIFNGPSEALTLTTNAQPALMAVSMAIINIIKAETGKNLDSLCDYAAGHSLGEYSALCSAESINLETTAKLLHIRSTSMQEACPEGVGAMAACINIPLQTLVELLEDIKKINLCQIANDNIEGQIIISGKVEAINHAISIIKDLGYKAIRLKVSAPFHCSLMKPAEEKMSIALDKAVINKPIIPIIQNYTAKPTINPLEIKQNLILQICGRVRWRETLKLFNHLHVTHIVEIGAGNVLTNMLRKINYPYKLSNIRNLAELKNFLDNINK</sequence>
<evidence type="ECO:0000259" key="8">
    <source>
        <dbReference type="SMART" id="SM00827"/>
    </source>
</evidence>
<evidence type="ECO:0000313" key="9">
    <source>
        <dbReference type="EMBL" id="CAA15164.1"/>
    </source>
</evidence>
<dbReference type="HOGENOM" id="CLU_030558_0_1_5"/>
<dbReference type="InterPro" id="IPR014043">
    <property type="entry name" value="Acyl_transferase_dom"/>
</dbReference>
<evidence type="ECO:0000256" key="5">
    <source>
        <dbReference type="ARBA" id="ARBA00048462"/>
    </source>
</evidence>
<feature type="active site" evidence="7">
    <location>
        <position position="208"/>
    </location>
</feature>
<dbReference type="InterPro" id="IPR016035">
    <property type="entry name" value="Acyl_Trfase/lysoPLipase"/>
</dbReference>
<dbReference type="InterPro" id="IPR001227">
    <property type="entry name" value="Ac_transferase_dom_sf"/>
</dbReference>
<evidence type="ECO:0000256" key="6">
    <source>
        <dbReference type="PIRNR" id="PIRNR000446"/>
    </source>
</evidence>
<dbReference type="SMART" id="SM00827">
    <property type="entry name" value="PKS_AT"/>
    <property type="match status" value="1"/>
</dbReference>
<dbReference type="SUPFAM" id="SSF55048">
    <property type="entry name" value="Probable ACP-binding domain of malonyl-CoA ACP transacylase"/>
    <property type="match status" value="1"/>
</dbReference>
<keyword evidence="10" id="KW-1185">Reference proteome</keyword>
<dbReference type="GO" id="GO:0004314">
    <property type="term" value="F:[acyl-carrier-protein] S-malonyltransferase activity"/>
    <property type="evidence" value="ECO:0007669"/>
    <property type="project" value="UniProtKB-EC"/>
</dbReference>
<keyword evidence="3 6" id="KW-0808">Transferase</keyword>
<dbReference type="PIRSF" id="PIRSF000446">
    <property type="entry name" value="Mct"/>
    <property type="match status" value="1"/>
</dbReference>
<dbReference type="InterPro" id="IPR050858">
    <property type="entry name" value="Mal-CoA-ACP_Trans/PKS_FabD"/>
</dbReference>
<dbReference type="NCBIfam" id="TIGR00128">
    <property type="entry name" value="fabD"/>
    <property type="match status" value="1"/>
</dbReference>
<dbReference type="EC" id="2.3.1.39" evidence="1 6"/>
<dbReference type="OrthoDB" id="9808564at2"/>
<organism evidence="9 10">
    <name type="scientific">Rickettsia prowazekii (strain Madrid E)</name>
    <dbReference type="NCBI Taxonomy" id="272947"/>
    <lineage>
        <taxon>Bacteria</taxon>
        <taxon>Pseudomonadati</taxon>
        <taxon>Pseudomonadota</taxon>
        <taxon>Alphaproteobacteria</taxon>
        <taxon>Rickettsiales</taxon>
        <taxon>Rickettsiaceae</taxon>
        <taxon>Rickettsieae</taxon>
        <taxon>Rickettsia</taxon>
        <taxon>typhus group</taxon>
    </lineage>
</organism>
<dbReference type="STRING" id="272947.gene:17555805"/>
<dbReference type="KEGG" id="rpr:RP735"/>
<dbReference type="Pfam" id="PF00698">
    <property type="entry name" value="Acyl_transf_1"/>
    <property type="match status" value="1"/>
</dbReference>
<comment type="similarity">
    <text evidence="6">Belongs to the fabD family.</text>
</comment>
<keyword evidence="4 6" id="KW-0012">Acyltransferase</keyword>
<name>Q9ZCJ6_RICPR</name>
<evidence type="ECO:0000256" key="2">
    <source>
        <dbReference type="ARBA" id="ARBA00018953"/>
    </source>
</evidence>
<evidence type="ECO:0000313" key="10">
    <source>
        <dbReference type="Proteomes" id="UP000002480"/>
    </source>
</evidence>
<dbReference type="Gene3D" id="3.40.366.10">
    <property type="entry name" value="Malonyl-Coenzyme A Acyl Carrier Protein, domain 2"/>
    <property type="match status" value="1"/>
</dbReference>
<dbReference type="Proteomes" id="UP000002480">
    <property type="component" value="Chromosome"/>
</dbReference>
<dbReference type="InterPro" id="IPR024925">
    <property type="entry name" value="Malonyl_CoA-ACP_transAc"/>
</dbReference>
<dbReference type="GO" id="GO:0006633">
    <property type="term" value="P:fatty acid biosynthetic process"/>
    <property type="evidence" value="ECO:0007669"/>
    <property type="project" value="TreeGrafter"/>
</dbReference>
<dbReference type="Gene3D" id="3.30.70.250">
    <property type="entry name" value="Malonyl-CoA ACP transacylase, ACP-binding"/>
    <property type="match status" value="1"/>
</dbReference>
<dbReference type="InterPro" id="IPR004410">
    <property type="entry name" value="Malonyl_CoA-ACP_transAc_FabD"/>
</dbReference>
<dbReference type="eggNOG" id="COG0331">
    <property type="taxonomic scope" value="Bacteria"/>
</dbReference>
<dbReference type="AlphaFoldDB" id="Q9ZCJ6"/>
<dbReference type="PATRIC" id="fig|272947.5.peg.769"/>
<protein>
    <recommendedName>
        <fullName evidence="2 6">Malonyl CoA-acyl carrier protein transacylase</fullName>
        <ecNumber evidence="1 6">2.3.1.39</ecNumber>
    </recommendedName>
</protein>
<evidence type="ECO:0000256" key="7">
    <source>
        <dbReference type="PIRSR" id="PIRSR000446-1"/>
    </source>
</evidence>
<evidence type="ECO:0000256" key="4">
    <source>
        <dbReference type="ARBA" id="ARBA00023315"/>
    </source>
</evidence>
<feature type="domain" description="Malonyl-CoA:ACP transacylase (MAT)" evidence="8">
    <location>
        <begin position="11"/>
        <end position="307"/>
    </location>
</feature>
<feature type="active site" evidence="7">
    <location>
        <position position="100"/>
    </location>
</feature>
<proteinExistence type="inferred from homology"/>
<dbReference type="PIR" id="D71633">
    <property type="entry name" value="D71633"/>
</dbReference>
<dbReference type="InterPro" id="IPR016036">
    <property type="entry name" value="Malonyl_transacylase_ACP-bd"/>
</dbReference>
<accession>Q9ZCJ6</accession>
<dbReference type="PANTHER" id="PTHR42681:SF1">
    <property type="entry name" value="MALONYL-COA-ACYL CARRIER PROTEIN TRANSACYLASE, MITOCHONDRIAL"/>
    <property type="match status" value="1"/>
</dbReference>
<dbReference type="EMBL" id="AJ235273">
    <property type="protein sequence ID" value="CAA15164.1"/>
    <property type="molecule type" value="Genomic_DNA"/>
</dbReference>
<evidence type="ECO:0000256" key="3">
    <source>
        <dbReference type="ARBA" id="ARBA00022679"/>
    </source>
</evidence>
<dbReference type="SUPFAM" id="SSF52151">
    <property type="entry name" value="FabD/lysophospholipase-like"/>
    <property type="match status" value="1"/>
</dbReference>
<reference evidence="9 10" key="1">
    <citation type="journal article" date="1998" name="Nature">
        <title>The genome sequence of Rickettsia prowazekii and the origin of mitochondria.</title>
        <authorList>
            <person name="Andersson S.G.E."/>
            <person name="Zomorodipour A."/>
            <person name="Andersson J.O."/>
            <person name="Sicheritz-Ponten T."/>
            <person name="Alsmark U.C.M."/>
            <person name="Podowski R.M."/>
            <person name="Naeslund A.K."/>
            <person name="Eriksson A.S."/>
            <person name="Winkler H.H."/>
            <person name="Kurland C.G."/>
        </authorList>
    </citation>
    <scope>NUCLEOTIDE SEQUENCE [LARGE SCALE GENOMIC DNA]</scope>
    <source>
        <strain evidence="9 10">Madrid E</strain>
    </source>
</reference>
<evidence type="ECO:0000256" key="1">
    <source>
        <dbReference type="ARBA" id="ARBA00013258"/>
    </source>
</evidence>